<gene>
    <name evidence="4" type="ORF">PYCCODRAFT_360196</name>
</gene>
<feature type="region of interest" description="Disordered" evidence="1">
    <location>
        <begin position="430"/>
        <end position="534"/>
    </location>
</feature>
<feature type="compositionally biased region" description="Basic and acidic residues" evidence="1">
    <location>
        <begin position="342"/>
        <end position="355"/>
    </location>
</feature>
<sequence>MAAKIYSLAACVMLFYDMALTFGDEVEKIWKQRFTGATVLWFLNRYLSPLGYIVVIVSFHDPSWSKTTCQRYVLFPEVLKVFTATAVGIIFILRLYSIYSKRTFILYGFGALLLAELGVKIWSFSDGTMLELPPGFVGCILTGDRIFGTWVAELVFDSVIFCATLYRTITLYRRTIMRDAQSLITVIMRDGIMYFMAIFASNLVTVMMFIFATPDLKVINASFSTLYVAIPATTYLRRPGLIVQIGSITTLMVSRLMLNLRSEVLRRVPVVRPISGRRDGQGLVSELHHVTTMTGTTLATTRNASGRPTLESTIIGNLGEPVLTFEHFEDDDEYELYKEQDDVAERDEEHAHAVEEDVEYGYPLSDLSCSTKTAPDTAAPPATPRGQPGIFPKLFGKRSNLADRRASLDGSMDQSRTSPSQLVVQVTEEVTVANDPGPAEIPRSRRPRSWLSTFTPPSPTFRRALSFSSPSNSPTMPTSRLSPELPIPPATIASRPSRSGSNPQTIRRSWAPPASWRLGYDRERDPRQPSESGS</sequence>
<feature type="region of interest" description="Disordered" evidence="1">
    <location>
        <begin position="342"/>
        <end position="398"/>
    </location>
</feature>
<keyword evidence="2" id="KW-0812">Transmembrane</keyword>
<feature type="transmembrane region" description="Helical" evidence="2">
    <location>
        <begin position="150"/>
        <end position="172"/>
    </location>
</feature>
<evidence type="ECO:0000256" key="1">
    <source>
        <dbReference type="SAM" id="MobiDB-lite"/>
    </source>
</evidence>
<evidence type="ECO:0000313" key="5">
    <source>
        <dbReference type="Proteomes" id="UP000193067"/>
    </source>
</evidence>
<evidence type="ECO:0000256" key="2">
    <source>
        <dbReference type="SAM" id="Phobius"/>
    </source>
</evidence>
<evidence type="ECO:0000313" key="4">
    <source>
        <dbReference type="EMBL" id="OSD07870.1"/>
    </source>
</evidence>
<feature type="transmembrane region" description="Helical" evidence="2">
    <location>
        <begin position="34"/>
        <end position="59"/>
    </location>
</feature>
<reference evidence="4 5" key="1">
    <citation type="journal article" date="2015" name="Biotechnol. Biofuels">
        <title>Enhanced degradation of softwood versus hardwood by the white-rot fungus Pycnoporus coccineus.</title>
        <authorList>
            <person name="Couturier M."/>
            <person name="Navarro D."/>
            <person name="Chevret D."/>
            <person name="Henrissat B."/>
            <person name="Piumi F."/>
            <person name="Ruiz-Duenas F.J."/>
            <person name="Martinez A.T."/>
            <person name="Grigoriev I.V."/>
            <person name="Riley R."/>
            <person name="Lipzen A."/>
            <person name="Berrin J.G."/>
            <person name="Master E.R."/>
            <person name="Rosso M.N."/>
        </authorList>
    </citation>
    <scope>NUCLEOTIDE SEQUENCE [LARGE SCALE GENOMIC DNA]</scope>
    <source>
        <strain evidence="4 5">BRFM310</strain>
    </source>
</reference>
<feature type="transmembrane region" description="Helical" evidence="2">
    <location>
        <begin position="192"/>
        <end position="212"/>
    </location>
</feature>
<feature type="compositionally biased region" description="Low complexity" evidence="1">
    <location>
        <begin position="371"/>
        <end position="380"/>
    </location>
</feature>
<feature type="compositionally biased region" description="Low complexity" evidence="1">
    <location>
        <begin position="466"/>
        <end position="479"/>
    </location>
</feature>
<keyword evidence="2" id="KW-0472">Membrane</keyword>
<dbReference type="OrthoDB" id="3242376at2759"/>
<protein>
    <recommendedName>
        <fullName evidence="3">DUF6533 domain-containing protein</fullName>
    </recommendedName>
</protein>
<dbReference type="STRING" id="1353009.A0A1Y2J380"/>
<feature type="compositionally biased region" description="Polar residues" evidence="1">
    <location>
        <begin position="494"/>
        <end position="507"/>
    </location>
</feature>
<dbReference type="Pfam" id="PF20151">
    <property type="entry name" value="DUF6533"/>
    <property type="match status" value="1"/>
</dbReference>
<feature type="transmembrane region" description="Helical" evidence="2">
    <location>
        <begin position="79"/>
        <end position="97"/>
    </location>
</feature>
<evidence type="ECO:0000259" key="3">
    <source>
        <dbReference type="Pfam" id="PF20151"/>
    </source>
</evidence>
<accession>A0A1Y2J380</accession>
<organism evidence="4 5">
    <name type="scientific">Trametes coccinea (strain BRFM310)</name>
    <name type="common">Pycnoporus coccineus</name>
    <dbReference type="NCBI Taxonomy" id="1353009"/>
    <lineage>
        <taxon>Eukaryota</taxon>
        <taxon>Fungi</taxon>
        <taxon>Dikarya</taxon>
        <taxon>Basidiomycota</taxon>
        <taxon>Agaricomycotina</taxon>
        <taxon>Agaricomycetes</taxon>
        <taxon>Polyporales</taxon>
        <taxon>Polyporaceae</taxon>
        <taxon>Trametes</taxon>
    </lineage>
</organism>
<dbReference type="EMBL" id="KZ084087">
    <property type="protein sequence ID" value="OSD07870.1"/>
    <property type="molecule type" value="Genomic_DNA"/>
</dbReference>
<dbReference type="Proteomes" id="UP000193067">
    <property type="component" value="Unassembled WGS sequence"/>
</dbReference>
<dbReference type="InterPro" id="IPR045340">
    <property type="entry name" value="DUF6533"/>
</dbReference>
<keyword evidence="2" id="KW-1133">Transmembrane helix</keyword>
<name>A0A1Y2J380_TRAC3</name>
<feature type="compositionally biased region" description="Basic and acidic residues" evidence="1">
    <location>
        <begin position="519"/>
        <end position="528"/>
    </location>
</feature>
<feature type="transmembrane region" description="Helical" evidence="2">
    <location>
        <begin position="104"/>
        <end position="124"/>
    </location>
</feature>
<proteinExistence type="predicted"/>
<keyword evidence="5" id="KW-1185">Reference proteome</keyword>
<feature type="domain" description="DUF6533" evidence="3">
    <location>
        <begin position="7"/>
        <end position="50"/>
    </location>
</feature>
<dbReference type="AlphaFoldDB" id="A0A1Y2J380"/>